<dbReference type="GO" id="GO:0007411">
    <property type="term" value="P:axon guidance"/>
    <property type="evidence" value="ECO:0007669"/>
    <property type="project" value="TreeGrafter"/>
</dbReference>
<feature type="region of interest" description="Disordered" evidence="7">
    <location>
        <begin position="1"/>
        <end position="34"/>
    </location>
</feature>
<feature type="region of interest" description="Disordered" evidence="7">
    <location>
        <begin position="472"/>
        <end position="500"/>
    </location>
</feature>
<feature type="compositionally biased region" description="Basic and acidic residues" evidence="7">
    <location>
        <begin position="1"/>
        <end position="11"/>
    </location>
</feature>
<dbReference type="Gene3D" id="2.130.10.10">
    <property type="entry name" value="YVTN repeat-like/Quinoprotein amine dehydrogenase"/>
    <property type="match status" value="1"/>
</dbReference>
<keyword evidence="4" id="KW-1015">Disulfide bond</keyword>
<reference evidence="11" key="4">
    <citation type="submission" date="2025-08" db="UniProtKB">
        <authorList>
            <consortium name="Ensembl"/>
        </authorList>
    </citation>
    <scope>IDENTIFICATION</scope>
</reference>
<dbReference type="GO" id="GO:0030335">
    <property type="term" value="P:positive regulation of cell migration"/>
    <property type="evidence" value="ECO:0007669"/>
    <property type="project" value="TreeGrafter"/>
</dbReference>
<keyword evidence="3 8" id="KW-0472">Membrane</keyword>
<reference evidence="11" key="5">
    <citation type="submission" date="2025-09" db="UniProtKB">
        <authorList>
            <consortium name="Ensembl"/>
        </authorList>
    </citation>
    <scope>IDENTIFICATION</scope>
</reference>
<protein>
    <recommendedName>
        <fullName evidence="13">Semaphorin-4G</fullName>
    </recommendedName>
</protein>
<keyword evidence="8" id="KW-1133">Transmembrane helix</keyword>
<dbReference type="PANTHER" id="PTHR11036">
    <property type="entry name" value="SEMAPHORIN"/>
    <property type="match status" value="1"/>
</dbReference>
<reference evidence="12" key="1">
    <citation type="journal article" date="2006" name="Science">
        <title>Ancient noncoding elements conserved in the human genome.</title>
        <authorList>
            <person name="Venkatesh B."/>
            <person name="Kirkness E.F."/>
            <person name="Loh Y.H."/>
            <person name="Halpern A.L."/>
            <person name="Lee A.P."/>
            <person name="Johnson J."/>
            <person name="Dandona N."/>
            <person name="Viswanathan L.D."/>
            <person name="Tay A."/>
            <person name="Venter J.C."/>
            <person name="Strausberg R.L."/>
            <person name="Brenner S."/>
        </authorList>
    </citation>
    <scope>NUCLEOTIDE SEQUENCE [LARGE SCALE GENOMIC DNA]</scope>
</reference>
<feature type="region of interest" description="Disordered" evidence="7">
    <location>
        <begin position="530"/>
        <end position="566"/>
    </location>
</feature>
<evidence type="ECO:0000256" key="2">
    <source>
        <dbReference type="ARBA" id="ARBA00009492"/>
    </source>
</evidence>
<dbReference type="GO" id="GO:0071526">
    <property type="term" value="P:semaphorin-plexin signaling pathway"/>
    <property type="evidence" value="ECO:0007669"/>
    <property type="project" value="TreeGrafter"/>
</dbReference>
<feature type="domain" description="Ig-like" evidence="9">
    <location>
        <begin position="297"/>
        <end position="360"/>
    </location>
</feature>
<comment type="similarity">
    <text evidence="2">Belongs to the semaphorin family.</text>
</comment>
<dbReference type="SUPFAM" id="SSF101912">
    <property type="entry name" value="Sema domain"/>
    <property type="match status" value="1"/>
</dbReference>
<evidence type="ECO:0000256" key="8">
    <source>
        <dbReference type="SAM" id="Phobius"/>
    </source>
</evidence>
<dbReference type="SUPFAM" id="SSF103575">
    <property type="entry name" value="Plexin repeat"/>
    <property type="match status" value="1"/>
</dbReference>
<dbReference type="InterPro" id="IPR036352">
    <property type="entry name" value="Semap_dom_sf"/>
</dbReference>
<proteinExistence type="inferred from homology"/>
<dbReference type="OMA" id="PHYHSFT"/>
<feature type="compositionally biased region" description="Pro residues" evidence="7">
    <location>
        <begin position="488"/>
        <end position="499"/>
    </location>
</feature>
<dbReference type="GO" id="GO:0045499">
    <property type="term" value="F:chemorepellent activity"/>
    <property type="evidence" value="ECO:0007669"/>
    <property type="project" value="TreeGrafter"/>
</dbReference>
<dbReference type="InterPro" id="IPR007110">
    <property type="entry name" value="Ig-like_dom"/>
</dbReference>
<evidence type="ECO:0000256" key="4">
    <source>
        <dbReference type="ARBA" id="ARBA00023157"/>
    </source>
</evidence>
<dbReference type="SMART" id="SM00423">
    <property type="entry name" value="PSI"/>
    <property type="match status" value="1"/>
</dbReference>
<reference evidence="12" key="3">
    <citation type="journal article" date="2014" name="Nature">
        <title>Elephant shark genome provides unique insights into gnathostome evolution.</title>
        <authorList>
            <consortium name="International Elephant Shark Genome Sequencing Consortium"/>
            <person name="Venkatesh B."/>
            <person name="Lee A.P."/>
            <person name="Ravi V."/>
            <person name="Maurya A.K."/>
            <person name="Lian M.M."/>
            <person name="Swann J.B."/>
            <person name="Ohta Y."/>
            <person name="Flajnik M.F."/>
            <person name="Sutoh Y."/>
            <person name="Kasahara M."/>
            <person name="Hoon S."/>
            <person name="Gangu V."/>
            <person name="Roy S.W."/>
            <person name="Irimia M."/>
            <person name="Korzh V."/>
            <person name="Kondrychyn I."/>
            <person name="Lim Z.W."/>
            <person name="Tay B.H."/>
            <person name="Tohari S."/>
            <person name="Kong K.W."/>
            <person name="Ho S."/>
            <person name="Lorente-Galdos B."/>
            <person name="Quilez J."/>
            <person name="Marques-Bonet T."/>
            <person name="Raney B.J."/>
            <person name="Ingham P.W."/>
            <person name="Tay A."/>
            <person name="Hillier L.W."/>
            <person name="Minx P."/>
            <person name="Boehm T."/>
            <person name="Wilson R.K."/>
            <person name="Brenner S."/>
            <person name="Warren W.C."/>
        </authorList>
    </citation>
    <scope>NUCLEOTIDE SEQUENCE [LARGE SCALE GENOMIC DNA]</scope>
</reference>
<dbReference type="InterPro" id="IPR036179">
    <property type="entry name" value="Ig-like_dom_sf"/>
</dbReference>
<dbReference type="AlphaFoldDB" id="A0A4W3GT03"/>
<dbReference type="InterPro" id="IPR016201">
    <property type="entry name" value="PSI"/>
</dbReference>
<feature type="compositionally biased region" description="Basic and acidic residues" evidence="7">
    <location>
        <begin position="556"/>
        <end position="566"/>
    </location>
</feature>
<sequence>RERGGVDKKGLETGLEGGKGGGGEGTGGRSSRASGLEKEFNAKLWVISVALYLSHVSLMGQTDWSTLWLSLLQARQMSSGIYLPLCDAALSIVRLASPDCSVISRQCITDDFRKKGFKTSRDLPDLVLDFVKKHPVMAEDVLPVGRRPLFVRKNVNYTKIAVDTVTGVDNMQYDVLFIGTVDGWLHKIVKVGSHMHAIEEIQVYKEPQPVESVVISRTQRMVYVGSQSAVIQLPRASCSKYTLCQDCILARDPDCGWDGEACRQITGNENRSQLTQDIVSGNNGCLTSSADVRNKKVTKGSTILLECQFRSNLAVSKWRFNREDLATREAEHYSLERQALLIKAALVSDSGEYSCYAEENGLEYLVVLYMVSVVESSQPEVPPSHLAQISSGREFLYLTIIVFLGSVAVVTSILAIYLVCSPSKRGKYQVQLCRPSLIELQNVSGSCGPRSEGGSGEEDHQVGFLKIIPGQAPSTNSLHNNRTADLELPPPPPPPPLPPEMVDTPNGLPGLPHVLRKMNGNSYLLLRQASKGQASPHYHSFTEELSRKLEKRKHTQLGEKPDESSV</sequence>
<dbReference type="InterPro" id="IPR027231">
    <property type="entry name" value="Semaphorin"/>
</dbReference>
<evidence type="ECO:0000256" key="7">
    <source>
        <dbReference type="SAM" id="MobiDB-lite"/>
    </source>
</evidence>
<reference evidence="12" key="2">
    <citation type="journal article" date="2007" name="PLoS Biol.">
        <title>Survey sequencing and comparative analysis of the elephant shark (Callorhinchus milii) genome.</title>
        <authorList>
            <person name="Venkatesh B."/>
            <person name="Kirkness E.F."/>
            <person name="Loh Y.H."/>
            <person name="Halpern A.L."/>
            <person name="Lee A.P."/>
            <person name="Johnson J."/>
            <person name="Dandona N."/>
            <person name="Viswanathan L.D."/>
            <person name="Tay A."/>
            <person name="Venter J.C."/>
            <person name="Strausberg R.L."/>
            <person name="Brenner S."/>
        </authorList>
    </citation>
    <scope>NUCLEOTIDE SEQUENCE [LARGE SCALE GENOMIC DNA]</scope>
</reference>
<dbReference type="FunFam" id="2.60.40.10:FF:001170">
    <property type="entry name" value="Sema domain, immunoglobulin domain (Ig), short basic domain, secreted, (Semaphorin) 3F"/>
    <property type="match status" value="1"/>
</dbReference>
<dbReference type="PANTHER" id="PTHR11036:SF17">
    <property type="entry name" value="SEMAPHORIN-4G"/>
    <property type="match status" value="1"/>
</dbReference>
<dbReference type="Gene3D" id="2.60.40.10">
    <property type="entry name" value="Immunoglobulins"/>
    <property type="match status" value="1"/>
</dbReference>
<dbReference type="GO" id="GO:0005886">
    <property type="term" value="C:plasma membrane"/>
    <property type="evidence" value="ECO:0007669"/>
    <property type="project" value="TreeGrafter"/>
</dbReference>
<feature type="transmembrane region" description="Helical" evidence="8">
    <location>
        <begin position="395"/>
        <end position="419"/>
    </location>
</feature>
<dbReference type="InterPro" id="IPR001627">
    <property type="entry name" value="Semap_dom"/>
</dbReference>
<dbReference type="Ensembl" id="ENSCMIT00000001197.1">
    <property type="protein sequence ID" value="ENSCMIP00000001139.1"/>
    <property type="gene ID" value="ENSCMIG00000000763.1"/>
</dbReference>
<organism evidence="11 12">
    <name type="scientific">Callorhinchus milii</name>
    <name type="common">Ghost shark</name>
    <dbReference type="NCBI Taxonomy" id="7868"/>
    <lineage>
        <taxon>Eukaryota</taxon>
        <taxon>Metazoa</taxon>
        <taxon>Chordata</taxon>
        <taxon>Craniata</taxon>
        <taxon>Vertebrata</taxon>
        <taxon>Chondrichthyes</taxon>
        <taxon>Holocephali</taxon>
        <taxon>Chimaeriformes</taxon>
        <taxon>Callorhinchidae</taxon>
        <taxon>Callorhinchus</taxon>
    </lineage>
</organism>
<dbReference type="Proteomes" id="UP000314986">
    <property type="component" value="Unassembled WGS sequence"/>
</dbReference>
<dbReference type="InterPro" id="IPR002165">
    <property type="entry name" value="Plexin_repeat"/>
</dbReference>
<evidence type="ECO:0000256" key="1">
    <source>
        <dbReference type="ARBA" id="ARBA00004370"/>
    </source>
</evidence>
<evidence type="ECO:0000313" key="12">
    <source>
        <dbReference type="Proteomes" id="UP000314986"/>
    </source>
</evidence>
<feature type="compositionally biased region" description="Gly residues" evidence="7">
    <location>
        <begin position="15"/>
        <end position="28"/>
    </location>
</feature>
<evidence type="ECO:0000313" key="11">
    <source>
        <dbReference type="Ensembl" id="ENSCMIP00000001139.1"/>
    </source>
</evidence>
<feature type="compositionally biased region" description="Polar residues" evidence="7">
    <location>
        <begin position="472"/>
        <end position="483"/>
    </location>
</feature>
<comment type="subcellular location">
    <subcellularLocation>
        <location evidence="1">Membrane</location>
    </subcellularLocation>
</comment>
<dbReference type="GO" id="GO:0030215">
    <property type="term" value="F:semaphorin receptor binding"/>
    <property type="evidence" value="ECO:0007669"/>
    <property type="project" value="InterPro"/>
</dbReference>
<dbReference type="InterPro" id="IPR013783">
    <property type="entry name" value="Ig-like_fold"/>
</dbReference>
<keyword evidence="12" id="KW-1185">Reference proteome</keyword>
<dbReference type="Pfam" id="PF01403">
    <property type="entry name" value="Sema"/>
    <property type="match status" value="1"/>
</dbReference>
<accession>A0A4W3GT03</accession>
<dbReference type="GeneTree" id="ENSGT00940000157186"/>
<name>A0A4W3GT03_CALMI</name>
<evidence type="ECO:0000256" key="6">
    <source>
        <dbReference type="PROSITE-ProRule" id="PRU00352"/>
    </source>
</evidence>
<evidence type="ECO:0000256" key="3">
    <source>
        <dbReference type="ARBA" id="ARBA00023136"/>
    </source>
</evidence>
<dbReference type="PROSITE" id="PS51004">
    <property type="entry name" value="SEMA"/>
    <property type="match status" value="1"/>
</dbReference>
<dbReference type="GO" id="GO:0001755">
    <property type="term" value="P:neural crest cell migration"/>
    <property type="evidence" value="ECO:0007669"/>
    <property type="project" value="TreeGrafter"/>
</dbReference>
<dbReference type="PROSITE" id="PS50835">
    <property type="entry name" value="IG_LIKE"/>
    <property type="match status" value="1"/>
</dbReference>
<dbReference type="InParanoid" id="A0A4W3GT03"/>
<feature type="domain" description="Sema" evidence="10">
    <location>
        <begin position="1"/>
        <end position="235"/>
    </location>
</feature>
<dbReference type="SUPFAM" id="SSF48726">
    <property type="entry name" value="Immunoglobulin"/>
    <property type="match status" value="1"/>
</dbReference>
<evidence type="ECO:0000259" key="10">
    <source>
        <dbReference type="PROSITE" id="PS51004"/>
    </source>
</evidence>
<dbReference type="STRING" id="7868.ENSCMIP00000001139"/>
<keyword evidence="5" id="KW-0325">Glycoprotein</keyword>
<dbReference type="Gene3D" id="3.30.1680.10">
    <property type="entry name" value="ligand-binding face of the semaphorins, domain 2"/>
    <property type="match status" value="1"/>
</dbReference>
<evidence type="ECO:0000259" key="9">
    <source>
        <dbReference type="PROSITE" id="PS50835"/>
    </source>
</evidence>
<keyword evidence="8" id="KW-0812">Transmembrane</keyword>
<evidence type="ECO:0008006" key="13">
    <source>
        <dbReference type="Google" id="ProtNLM"/>
    </source>
</evidence>
<dbReference type="Pfam" id="PF01437">
    <property type="entry name" value="PSI"/>
    <property type="match status" value="1"/>
</dbReference>
<dbReference type="InterPro" id="IPR015943">
    <property type="entry name" value="WD40/YVTN_repeat-like_dom_sf"/>
</dbReference>
<dbReference type="Pfam" id="PF07679">
    <property type="entry name" value="I-set"/>
    <property type="match status" value="1"/>
</dbReference>
<gene>
    <name evidence="11" type="primary">sema4gb</name>
</gene>
<comment type="caution">
    <text evidence="6">Lacks conserved residue(s) required for the propagation of feature annotation.</text>
</comment>
<evidence type="ECO:0000256" key="5">
    <source>
        <dbReference type="ARBA" id="ARBA00023180"/>
    </source>
</evidence>
<dbReference type="InterPro" id="IPR013098">
    <property type="entry name" value="Ig_I-set"/>
</dbReference>